<organism evidence="5">
    <name type="scientific">uncultured Sporomusa sp</name>
    <dbReference type="NCBI Taxonomy" id="307249"/>
    <lineage>
        <taxon>Bacteria</taxon>
        <taxon>Bacillati</taxon>
        <taxon>Bacillota</taxon>
        <taxon>Negativicutes</taxon>
        <taxon>Selenomonadales</taxon>
        <taxon>Sporomusaceae</taxon>
        <taxon>Sporomusa</taxon>
        <taxon>environmental samples</taxon>
    </lineage>
</organism>
<dbReference type="PIRSF" id="PIRSF037238">
    <property type="entry name" value="Carboxypeptidase_G2"/>
    <property type="match status" value="1"/>
</dbReference>
<dbReference type="GO" id="GO:0016787">
    <property type="term" value="F:hydrolase activity"/>
    <property type="evidence" value="ECO:0007669"/>
    <property type="project" value="UniProtKB-KW"/>
</dbReference>
<evidence type="ECO:0000256" key="2">
    <source>
        <dbReference type="ARBA" id="ARBA00022801"/>
    </source>
</evidence>
<protein>
    <submittedName>
        <fullName evidence="5">Peptidase dimerisation domain protein</fullName>
    </submittedName>
</protein>
<dbReference type="InterPro" id="IPR017150">
    <property type="entry name" value="Pept_M20_glutamate_carboxypep"/>
</dbReference>
<dbReference type="Gene3D" id="3.40.630.10">
    <property type="entry name" value="Zn peptidases"/>
    <property type="match status" value="1"/>
</dbReference>
<evidence type="ECO:0000259" key="4">
    <source>
        <dbReference type="Pfam" id="PF07687"/>
    </source>
</evidence>
<sequence length="406" mass="43603">MRATEKMEKGVKRMMSKTDMEKDQVCMDKVLKTIEASDKEMVNFLERLVNIDTGPDNPDGIAEVAHLIGGKLAGINFFVEYLDYPGICTHLRAARKGTGNKEIMVIGHFDTLFPKGTAAMRPFTVKEGKAYGPGVLDMKGGITIALFALEALYNSGWDDKNITVLFCGDEDTNHPYTDAPDLFEKAAHGKTAVFNMETASAGQAVLIGRKGNMHPEIIVKGISAHAGADLSKGANAVVELAHKIIAVNKLTDMAKGLTFNPGVISGGTVPNAVPDCAAVKIDMRYLTSADRDSGIENLRKIADHAHIPGTSAELVNLRENMTVMEVTEGNKELYKIVKQQGAKLGLDIQAKIGGGSSDSGWTVRAGAPTLCSMGAIGEFNHSDREYILIDSLVERAKLLALSINAV</sequence>
<evidence type="ECO:0000256" key="1">
    <source>
        <dbReference type="ARBA" id="ARBA00022723"/>
    </source>
</evidence>
<dbReference type="InterPro" id="IPR002933">
    <property type="entry name" value="Peptidase_M20"/>
</dbReference>
<dbReference type="InterPro" id="IPR050072">
    <property type="entry name" value="Peptidase_M20A"/>
</dbReference>
<dbReference type="AlphaFoldDB" id="A0A212LV45"/>
<dbReference type="Gene3D" id="3.30.70.360">
    <property type="match status" value="1"/>
</dbReference>
<dbReference type="CDD" id="cd03885">
    <property type="entry name" value="M20_CPDG2"/>
    <property type="match status" value="1"/>
</dbReference>
<proteinExistence type="predicted"/>
<feature type="domain" description="Peptidase M20 dimerisation" evidence="4">
    <location>
        <begin position="207"/>
        <end position="306"/>
    </location>
</feature>
<dbReference type="Pfam" id="PF01546">
    <property type="entry name" value="Peptidase_M20"/>
    <property type="match status" value="1"/>
</dbReference>
<dbReference type="PANTHER" id="PTHR43808">
    <property type="entry name" value="ACETYLORNITHINE DEACETYLASE"/>
    <property type="match status" value="1"/>
</dbReference>
<evidence type="ECO:0000256" key="3">
    <source>
        <dbReference type="PIRSR" id="PIRSR037238-1"/>
    </source>
</evidence>
<dbReference type="InterPro" id="IPR036264">
    <property type="entry name" value="Bact_exopeptidase_dim_dom"/>
</dbReference>
<dbReference type="GO" id="GO:0046872">
    <property type="term" value="F:metal ion binding"/>
    <property type="evidence" value="ECO:0007669"/>
    <property type="project" value="UniProtKB-KW"/>
</dbReference>
<evidence type="ECO:0000313" key="5">
    <source>
        <dbReference type="EMBL" id="SCM81392.1"/>
    </source>
</evidence>
<feature type="active site" description="Proton acceptor" evidence="3">
    <location>
        <position position="170"/>
    </location>
</feature>
<dbReference type="EMBL" id="FMJE01000003">
    <property type="protein sequence ID" value="SCM81392.1"/>
    <property type="molecule type" value="Genomic_DNA"/>
</dbReference>
<dbReference type="SUPFAM" id="SSF53187">
    <property type="entry name" value="Zn-dependent exopeptidases"/>
    <property type="match status" value="1"/>
</dbReference>
<gene>
    <name evidence="5" type="ORF">KL86SPO_31571</name>
</gene>
<keyword evidence="2" id="KW-0378">Hydrolase</keyword>
<dbReference type="SUPFAM" id="SSF55031">
    <property type="entry name" value="Bacterial exopeptidase dimerisation domain"/>
    <property type="match status" value="1"/>
</dbReference>
<accession>A0A212LV45</accession>
<keyword evidence="1" id="KW-0479">Metal-binding</keyword>
<dbReference type="InterPro" id="IPR011650">
    <property type="entry name" value="Peptidase_M20_dimer"/>
</dbReference>
<feature type="active site" evidence="3">
    <location>
        <position position="110"/>
    </location>
</feature>
<dbReference type="Pfam" id="PF07687">
    <property type="entry name" value="M20_dimer"/>
    <property type="match status" value="1"/>
</dbReference>
<name>A0A212LV45_9FIRM</name>
<reference evidence="5" key="1">
    <citation type="submission" date="2016-08" db="EMBL/GenBank/DDBJ databases">
        <authorList>
            <person name="Seilhamer J.J."/>
        </authorList>
    </citation>
    <scope>NUCLEOTIDE SEQUENCE</scope>
    <source>
        <strain evidence="5">86</strain>
    </source>
</reference>
<dbReference type="PANTHER" id="PTHR43808:SF9">
    <property type="entry name" value="BLL0789 PROTEIN"/>
    <property type="match status" value="1"/>
</dbReference>